<dbReference type="RefSeq" id="WP_341980277.1">
    <property type="nucleotide sequence ID" value="NZ_JBBYAF010000004.1"/>
</dbReference>
<feature type="transmembrane region" description="Helical" evidence="7">
    <location>
        <begin position="387"/>
        <end position="408"/>
    </location>
</feature>
<reference evidence="9 10" key="1">
    <citation type="submission" date="2024-04" db="EMBL/GenBank/DDBJ databases">
        <title>Bacillus oryzaecorticis sp. nov., a moderately halophilic bacterium isolated from rice husks.</title>
        <authorList>
            <person name="Zhu H.-S."/>
        </authorList>
    </citation>
    <scope>NUCLEOTIDE SEQUENCE [LARGE SCALE GENOMIC DNA]</scope>
    <source>
        <strain evidence="9 10">ZC255</strain>
    </source>
</reference>
<feature type="transmembrane region" description="Helical" evidence="7">
    <location>
        <begin position="156"/>
        <end position="177"/>
    </location>
</feature>
<keyword evidence="3" id="KW-1003">Cell membrane</keyword>
<proteinExistence type="inferred from homology"/>
<feature type="transmembrane region" description="Helical" evidence="7">
    <location>
        <begin position="225"/>
        <end position="241"/>
    </location>
</feature>
<comment type="similarity">
    <text evidence="2">Belongs to the peptide transporter carbon starvation (CstA) (TC 2.A.114) family.</text>
</comment>
<feature type="transmembrane region" description="Helical" evidence="7">
    <location>
        <begin position="184"/>
        <end position="205"/>
    </location>
</feature>
<dbReference type="InterPro" id="IPR051605">
    <property type="entry name" value="CstA"/>
</dbReference>
<evidence type="ECO:0000313" key="9">
    <source>
        <dbReference type="EMBL" id="MEL3971242.1"/>
    </source>
</evidence>
<comment type="subcellular location">
    <subcellularLocation>
        <location evidence="1">Cell membrane</location>
        <topology evidence="1">Multi-pass membrane protein</topology>
    </subcellularLocation>
</comment>
<feature type="transmembrane region" description="Helical" evidence="7">
    <location>
        <begin position="55"/>
        <end position="75"/>
    </location>
</feature>
<keyword evidence="10" id="KW-1185">Reference proteome</keyword>
<dbReference type="PANTHER" id="PTHR30252:SF4">
    <property type="entry name" value="CARBON STARVATION"/>
    <property type="match status" value="1"/>
</dbReference>
<feature type="transmembrane region" description="Helical" evidence="7">
    <location>
        <begin position="312"/>
        <end position="332"/>
    </location>
</feature>
<name>A0ABU9K6W2_9BACI</name>
<gene>
    <name evidence="9" type="ORF">AAEO50_03030</name>
</gene>
<evidence type="ECO:0000256" key="7">
    <source>
        <dbReference type="SAM" id="Phobius"/>
    </source>
</evidence>
<dbReference type="EMBL" id="JBBYAF010000004">
    <property type="protein sequence ID" value="MEL3971242.1"/>
    <property type="molecule type" value="Genomic_DNA"/>
</dbReference>
<dbReference type="InterPro" id="IPR003706">
    <property type="entry name" value="CstA_N"/>
</dbReference>
<feature type="transmembrane region" description="Helical" evidence="7">
    <location>
        <begin position="360"/>
        <end position="381"/>
    </location>
</feature>
<keyword evidence="4 7" id="KW-0812">Transmembrane</keyword>
<feature type="transmembrane region" description="Helical" evidence="7">
    <location>
        <begin position="125"/>
        <end position="144"/>
    </location>
</feature>
<evidence type="ECO:0000256" key="6">
    <source>
        <dbReference type="ARBA" id="ARBA00023136"/>
    </source>
</evidence>
<dbReference type="Pfam" id="PF02554">
    <property type="entry name" value="CstA"/>
    <property type="match status" value="2"/>
</dbReference>
<feature type="transmembrane region" description="Helical" evidence="7">
    <location>
        <begin position="446"/>
        <end position="466"/>
    </location>
</feature>
<sequence>MLTFLASVCILVAGYFIYSKVVEKIFGIDDSNITPAYASKDDFDYMPMPWWKASLVQLLNIAGLGPIFGAILGALYGPVAFIWIVVGTLFAGAVHDYFSGMLSLRHNGAQFPSLVGKYLGRHVRSVMNILSIILMILVAAAFTSGPAQLMAEVTPLTFMASLLIIFTYFILATILPVNKIIGKIYPIFGAVLVFMAVAIGVGLFFFEHPVPNLTLSNLHPQELPLWPLLMVTVSCGAISGFHSTQSPILARTLKKESEGRKVFYGAMVAEGIIALIWAAAGMAFFNGTGGLQEALAAGGPAGVVNEISKTTLGTLGGILAVLGVIILPVTTGDTALRSSRMMLVDLLADWRKEEELKGKWLPALLVIPVALPTFLLTQIDYTFLWRYVGWSNQVVATVMLWTAAVYLLQNQKFHWICSIPALFMTAVVSSYIFYAPEGFHLPYTESMLIGAVIWTAVLIWFIRQLLKYRPVKQKTFNVKSVNS</sequence>
<dbReference type="PANTHER" id="PTHR30252">
    <property type="entry name" value="INNER MEMBRANE PEPTIDE TRANSPORTER"/>
    <property type="match status" value="1"/>
</dbReference>
<keyword evidence="6 7" id="KW-0472">Membrane</keyword>
<protein>
    <submittedName>
        <fullName evidence="9">Carbon starvation CstA family protein</fullName>
    </submittedName>
</protein>
<evidence type="ECO:0000256" key="5">
    <source>
        <dbReference type="ARBA" id="ARBA00022989"/>
    </source>
</evidence>
<dbReference type="Proteomes" id="UP001389717">
    <property type="component" value="Unassembled WGS sequence"/>
</dbReference>
<organism evidence="9 10">
    <name type="scientific">Rossellomorea oryzaecorticis</name>
    <dbReference type="NCBI Taxonomy" id="1396505"/>
    <lineage>
        <taxon>Bacteria</taxon>
        <taxon>Bacillati</taxon>
        <taxon>Bacillota</taxon>
        <taxon>Bacilli</taxon>
        <taxon>Bacillales</taxon>
        <taxon>Bacillaceae</taxon>
        <taxon>Rossellomorea</taxon>
    </lineage>
</organism>
<feature type="transmembrane region" description="Helical" evidence="7">
    <location>
        <begin position="415"/>
        <end position="434"/>
    </location>
</feature>
<feature type="transmembrane region" description="Helical" evidence="7">
    <location>
        <begin position="81"/>
        <end position="104"/>
    </location>
</feature>
<evidence type="ECO:0000256" key="2">
    <source>
        <dbReference type="ARBA" id="ARBA00007755"/>
    </source>
</evidence>
<evidence type="ECO:0000256" key="1">
    <source>
        <dbReference type="ARBA" id="ARBA00004651"/>
    </source>
</evidence>
<evidence type="ECO:0000313" key="10">
    <source>
        <dbReference type="Proteomes" id="UP001389717"/>
    </source>
</evidence>
<feature type="domain" description="CstA N-terminal" evidence="8">
    <location>
        <begin position="287"/>
        <end position="427"/>
    </location>
</feature>
<feature type="domain" description="CstA N-terminal" evidence="8">
    <location>
        <begin position="3"/>
        <end position="201"/>
    </location>
</feature>
<evidence type="ECO:0000259" key="8">
    <source>
        <dbReference type="Pfam" id="PF02554"/>
    </source>
</evidence>
<feature type="transmembrane region" description="Helical" evidence="7">
    <location>
        <begin position="262"/>
        <end position="285"/>
    </location>
</feature>
<evidence type="ECO:0000256" key="3">
    <source>
        <dbReference type="ARBA" id="ARBA00022475"/>
    </source>
</evidence>
<accession>A0ABU9K6W2</accession>
<evidence type="ECO:0000256" key="4">
    <source>
        <dbReference type="ARBA" id="ARBA00022692"/>
    </source>
</evidence>
<keyword evidence="5 7" id="KW-1133">Transmembrane helix</keyword>
<comment type="caution">
    <text evidence="9">The sequence shown here is derived from an EMBL/GenBank/DDBJ whole genome shotgun (WGS) entry which is preliminary data.</text>
</comment>